<dbReference type="InterPro" id="IPR006326">
    <property type="entry name" value="UDPGT_MGT-like"/>
</dbReference>
<dbReference type="PANTHER" id="PTHR48043:SF145">
    <property type="entry name" value="FI06409P-RELATED"/>
    <property type="match status" value="1"/>
</dbReference>
<comment type="similarity">
    <text evidence="1">Belongs to the UDP-glycosyltransferase family.</text>
</comment>
<dbReference type="SUPFAM" id="SSF53756">
    <property type="entry name" value="UDP-Glycosyltransferase/glycogen phosphorylase"/>
    <property type="match status" value="1"/>
</dbReference>
<proteinExistence type="inferred from homology"/>
<dbReference type="Gene3D" id="3.40.50.2000">
    <property type="entry name" value="Glycogen Phosphorylase B"/>
    <property type="match status" value="2"/>
</dbReference>
<name>A0A4R1QR12_9FIRM</name>
<dbReference type="STRING" id="1469948.GCA_000732725_00533"/>
<evidence type="ECO:0000256" key="3">
    <source>
        <dbReference type="ARBA" id="ARBA00022679"/>
    </source>
</evidence>
<dbReference type="AlphaFoldDB" id="A0A4R1QR12"/>
<dbReference type="Pfam" id="PF00201">
    <property type="entry name" value="UDPGT"/>
    <property type="match status" value="1"/>
</dbReference>
<dbReference type="CDD" id="cd03784">
    <property type="entry name" value="GT1_Gtf-like"/>
    <property type="match status" value="1"/>
</dbReference>
<evidence type="ECO:0000313" key="4">
    <source>
        <dbReference type="EMBL" id="TCL56228.1"/>
    </source>
</evidence>
<keyword evidence="5" id="KW-1185">Reference proteome</keyword>
<organism evidence="4 5">
    <name type="scientific">Kineothrix alysoides</name>
    <dbReference type="NCBI Taxonomy" id="1469948"/>
    <lineage>
        <taxon>Bacteria</taxon>
        <taxon>Bacillati</taxon>
        <taxon>Bacillota</taxon>
        <taxon>Clostridia</taxon>
        <taxon>Lachnospirales</taxon>
        <taxon>Lachnospiraceae</taxon>
        <taxon>Kineothrix</taxon>
    </lineage>
</organism>
<dbReference type="Proteomes" id="UP000295718">
    <property type="component" value="Unassembled WGS sequence"/>
</dbReference>
<dbReference type="PANTHER" id="PTHR48043">
    <property type="entry name" value="EG:EG0003.4 PROTEIN-RELATED"/>
    <property type="match status" value="1"/>
</dbReference>
<dbReference type="FunFam" id="3.40.50.2000:FF:000072">
    <property type="entry name" value="Glycosyl transferase"/>
    <property type="match status" value="1"/>
</dbReference>
<evidence type="ECO:0000313" key="5">
    <source>
        <dbReference type="Proteomes" id="UP000295718"/>
    </source>
</evidence>
<keyword evidence="3 4" id="KW-0808">Transferase</keyword>
<protein>
    <submittedName>
        <fullName evidence="4">MGT family glycosyltransferase</fullName>
    </submittedName>
</protein>
<evidence type="ECO:0000256" key="1">
    <source>
        <dbReference type="ARBA" id="ARBA00009995"/>
    </source>
</evidence>
<keyword evidence="2" id="KW-0328">Glycosyltransferase</keyword>
<reference evidence="4 5" key="1">
    <citation type="submission" date="2019-03" db="EMBL/GenBank/DDBJ databases">
        <title>Genomic Encyclopedia of Type Strains, Phase IV (KMG-IV): sequencing the most valuable type-strain genomes for metagenomic binning, comparative biology and taxonomic classification.</title>
        <authorList>
            <person name="Goeker M."/>
        </authorList>
    </citation>
    <scope>NUCLEOTIDE SEQUENCE [LARGE SCALE GENOMIC DNA]</scope>
    <source>
        <strain evidence="4 5">DSM 100556</strain>
    </source>
</reference>
<gene>
    <name evidence="4" type="ORF">EDD76_11255</name>
</gene>
<evidence type="ECO:0000256" key="2">
    <source>
        <dbReference type="ARBA" id="ARBA00022676"/>
    </source>
</evidence>
<dbReference type="InterPro" id="IPR050271">
    <property type="entry name" value="UDP-glycosyltransferase"/>
</dbReference>
<dbReference type="GO" id="GO:0008194">
    <property type="term" value="F:UDP-glycosyltransferase activity"/>
    <property type="evidence" value="ECO:0007669"/>
    <property type="project" value="InterPro"/>
</dbReference>
<dbReference type="NCBIfam" id="TIGR01426">
    <property type="entry name" value="MGT"/>
    <property type="match status" value="1"/>
</dbReference>
<sequence>MLGICFKYLCRKRVKRMSKILMINLPYSGHTNPTLGLAAELVRRGHFVGYINAPSFREKIEATGAIFIPYDNYSNDLTDQQIKTRCFLAAYNTGLRVGEDYDLILYELFFYLGKTLADTLGKPCIRQFSMFAWNEHVVNTFIRKSPMWYVLRLKAVRKLITRNSSHGIKIKFDEMISEINHNIPSLNIVYTSKEFQIFANEFDERFHFVGPSIGKRISDIHIPFHEMKDIIVYVSMGTVLGKNKDIYQTCIRAFQGEDVSVIMSLGKYIKQESLGSIPSNFYVYESVPQLEVLEKSSLFITHGGMNSVNEAICFGVPMLVAPIGGDQPTIADRVEELGMGLRIKGNKIGPDGLKRLINTIIKEEKFRQNVMKQSIYMKQAGGIHKAADLIEAEISARLLIEQEH</sequence>
<accession>A0A4R1QR12</accession>
<dbReference type="InterPro" id="IPR002213">
    <property type="entry name" value="UDP_glucos_trans"/>
</dbReference>
<dbReference type="EMBL" id="SLUO01000012">
    <property type="protein sequence ID" value="TCL56228.1"/>
    <property type="molecule type" value="Genomic_DNA"/>
</dbReference>
<dbReference type="GO" id="GO:0016758">
    <property type="term" value="F:hexosyltransferase activity"/>
    <property type="evidence" value="ECO:0007669"/>
    <property type="project" value="InterPro"/>
</dbReference>
<comment type="caution">
    <text evidence="4">The sequence shown here is derived from an EMBL/GenBank/DDBJ whole genome shotgun (WGS) entry which is preliminary data.</text>
</comment>